<organism evidence="13 14">
    <name type="scientific">Rossellomorea pakistanensis</name>
    <dbReference type="NCBI Taxonomy" id="992288"/>
    <lineage>
        <taxon>Bacteria</taxon>
        <taxon>Bacillati</taxon>
        <taxon>Bacillota</taxon>
        <taxon>Bacilli</taxon>
        <taxon>Bacillales</taxon>
        <taxon>Bacillaceae</taxon>
        <taxon>Rossellomorea</taxon>
    </lineage>
</organism>
<dbReference type="InterPro" id="IPR050464">
    <property type="entry name" value="Zeta_carotene_desat/Oxidored"/>
</dbReference>
<evidence type="ECO:0000256" key="6">
    <source>
        <dbReference type="ARBA" id="ARBA00019046"/>
    </source>
</evidence>
<comment type="similarity">
    <text evidence="4 11">Belongs to the protoporphyrinogen/coproporphyrinogen oxidase family. Coproporphyrinogen III oxidase subfamily.</text>
</comment>
<gene>
    <name evidence="13" type="ORF">JOC86_002999</name>
</gene>
<dbReference type="Gene3D" id="3.50.50.60">
    <property type="entry name" value="FAD/NAD(P)-binding domain"/>
    <property type="match status" value="1"/>
</dbReference>
<dbReference type="InterPro" id="IPR004572">
    <property type="entry name" value="Protoporphyrinogen_oxidase"/>
</dbReference>
<dbReference type="InterPro" id="IPR002937">
    <property type="entry name" value="Amino_oxidase"/>
</dbReference>
<dbReference type="SUPFAM" id="SSF51905">
    <property type="entry name" value="FAD/NAD(P)-binding domain"/>
    <property type="match status" value="1"/>
</dbReference>
<dbReference type="Gene3D" id="1.10.3110.10">
    <property type="entry name" value="protoporphyrinogen ix oxidase, domain 3"/>
    <property type="match status" value="1"/>
</dbReference>
<evidence type="ECO:0000256" key="5">
    <source>
        <dbReference type="ARBA" id="ARBA00012402"/>
    </source>
</evidence>
<evidence type="ECO:0000256" key="3">
    <source>
        <dbReference type="ARBA" id="ARBA00004744"/>
    </source>
</evidence>
<feature type="domain" description="Amine oxidase" evidence="12">
    <location>
        <begin position="15"/>
        <end position="465"/>
    </location>
</feature>
<evidence type="ECO:0000256" key="1">
    <source>
        <dbReference type="ARBA" id="ARBA00001755"/>
    </source>
</evidence>
<keyword evidence="10 11" id="KW-0350">Heme biosynthesis</keyword>
<comment type="catalytic activity">
    <reaction evidence="1">
        <text>coproporphyrinogen III + 3 O2 = coproporphyrin III + 3 H2O2</text>
        <dbReference type="Rhea" id="RHEA:43436"/>
        <dbReference type="ChEBI" id="CHEBI:15379"/>
        <dbReference type="ChEBI" id="CHEBI:16240"/>
        <dbReference type="ChEBI" id="CHEBI:57309"/>
        <dbReference type="ChEBI" id="CHEBI:131725"/>
        <dbReference type="EC" id="1.3.3.15"/>
    </reaction>
    <physiologicalReaction direction="left-to-right" evidence="1">
        <dbReference type="Rhea" id="RHEA:43437"/>
    </physiologicalReaction>
</comment>
<dbReference type="NCBIfam" id="TIGR00562">
    <property type="entry name" value="proto_IX_ox"/>
    <property type="match status" value="1"/>
</dbReference>
<dbReference type="EMBL" id="JAFBDZ010000003">
    <property type="protein sequence ID" value="MBM7586447.1"/>
    <property type="molecule type" value="Genomic_DNA"/>
</dbReference>
<dbReference type="NCBIfam" id="NF008845">
    <property type="entry name" value="PRK11883.1-5"/>
    <property type="match status" value="1"/>
</dbReference>
<keyword evidence="8 11" id="KW-0274">FAD</keyword>
<name>A0ABS2NF27_9BACI</name>
<evidence type="ECO:0000256" key="9">
    <source>
        <dbReference type="ARBA" id="ARBA00023002"/>
    </source>
</evidence>
<comment type="subcellular location">
    <subcellularLocation>
        <location evidence="11">Cytoplasm</location>
    </subcellularLocation>
</comment>
<dbReference type="SUPFAM" id="SSF54373">
    <property type="entry name" value="FAD-linked reductases, C-terminal domain"/>
    <property type="match status" value="1"/>
</dbReference>
<comment type="caution">
    <text evidence="13">The sequence shown here is derived from an EMBL/GenBank/DDBJ whole genome shotgun (WGS) entry which is preliminary data.</text>
</comment>
<reference evidence="13 14" key="1">
    <citation type="submission" date="2021-01" db="EMBL/GenBank/DDBJ databases">
        <title>Genomic Encyclopedia of Type Strains, Phase IV (KMG-IV): sequencing the most valuable type-strain genomes for metagenomic binning, comparative biology and taxonomic classification.</title>
        <authorList>
            <person name="Goeker M."/>
        </authorList>
    </citation>
    <scope>NUCLEOTIDE SEQUENCE [LARGE SCALE GENOMIC DNA]</scope>
    <source>
        <strain evidence="13 14">DSM 24834</strain>
    </source>
</reference>
<dbReference type="PANTHER" id="PTHR42923:SF3">
    <property type="entry name" value="PROTOPORPHYRINOGEN OXIDASE"/>
    <property type="match status" value="1"/>
</dbReference>
<dbReference type="Pfam" id="PF01593">
    <property type="entry name" value="Amino_oxidase"/>
    <property type="match status" value="1"/>
</dbReference>
<evidence type="ECO:0000256" key="10">
    <source>
        <dbReference type="ARBA" id="ARBA00023133"/>
    </source>
</evidence>
<evidence type="ECO:0000256" key="2">
    <source>
        <dbReference type="ARBA" id="ARBA00001974"/>
    </source>
</evidence>
<sequence length="469" mass="51214">MLQEKQKVVVIGGGITGLTAAYYLQKEADQSGRPIEVTLIEAGHKLGGKIQTVIKDGFVIERGPDSFLARKKSASRLAVDVGMEDKLISNSTGTSYVLVNEKLHPMPGGSVMGIPTQMAPFATTGLFSMQGKVRAAADLVLPKSSERGDQSLGQFFRRRLGDEVVENLVEPLLSGIYAGDIDKMSLMATFPQFYQVEQEHRSLILGMKKTTAAPPVKKGEKKKGVFLTITSGLQSFVDAIEAKLKPESVIKGVKVNSVEKTEGTHYSVILNTGEELCADSIIVATPHNVIQSIFSRYSMFDHLKEMPATSVATVAMAFPKEAIKKDIDGTGFVVSRNSDYTITACTWTHKKWPHTTPDGKVLLRCYVGRAGDEAVVDLSDDQIKKIVLDDLSKIMDIDMAPDFTIVSRWKDAMPQYTVGHKDRVFKLKDSIEHKLPGVFIAGSSFEGIGLPDCIDQGEAAVMHVLNYLS</sequence>
<evidence type="ECO:0000256" key="4">
    <source>
        <dbReference type="ARBA" id="ARBA00008310"/>
    </source>
</evidence>
<dbReference type="GO" id="GO:0004729">
    <property type="term" value="F:oxygen-dependent protoporphyrinogen oxidase activity"/>
    <property type="evidence" value="ECO:0007669"/>
    <property type="project" value="UniProtKB-EC"/>
</dbReference>
<dbReference type="EC" id="1.3.3.15" evidence="5 11"/>
<dbReference type="RefSeq" id="WP_205173665.1">
    <property type="nucleotide sequence ID" value="NZ_JAFBDZ010000003.1"/>
</dbReference>
<keyword evidence="7 11" id="KW-0285">Flavoprotein</keyword>
<comment type="pathway">
    <text evidence="3 11">Porphyrin-containing compound metabolism; protoheme biosynthesis.</text>
</comment>
<comment type="function">
    <text evidence="11">Involved in coproporphyrin-dependent heme b biosynthesis. Catalyzes the oxidation of coproporphyrinogen III to coproporphyrin III.</text>
</comment>
<dbReference type="InterPro" id="IPR036188">
    <property type="entry name" value="FAD/NAD-bd_sf"/>
</dbReference>
<keyword evidence="14" id="KW-1185">Reference proteome</keyword>
<proteinExistence type="inferred from homology"/>
<dbReference type="PANTHER" id="PTHR42923">
    <property type="entry name" value="PROTOPORPHYRINOGEN OXIDASE"/>
    <property type="match status" value="1"/>
</dbReference>
<comment type="cofactor">
    <cofactor evidence="2 11">
        <name>FAD</name>
        <dbReference type="ChEBI" id="CHEBI:57692"/>
    </cofactor>
</comment>
<evidence type="ECO:0000256" key="11">
    <source>
        <dbReference type="RuleBase" id="RU364052"/>
    </source>
</evidence>
<keyword evidence="11" id="KW-0963">Cytoplasm</keyword>
<evidence type="ECO:0000259" key="12">
    <source>
        <dbReference type="Pfam" id="PF01593"/>
    </source>
</evidence>
<dbReference type="Gene3D" id="3.90.660.20">
    <property type="entry name" value="Protoporphyrinogen oxidase, mitochondrial, domain 2"/>
    <property type="match status" value="1"/>
</dbReference>
<evidence type="ECO:0000256" key="8">
    <source>
        <dbReference type="ARBA" id="ARBA00022827"/>
    </source>
</evidence>
<evidence type="ECO:0000313" key="13">
    <source>
        <dbReference type="EMBL" id="MBM7586447.1"/>
    </source>
</evidence>
<evidence type="ECO:0000313" key="14">
    <source>
        <dbReference type="Proteomes" id="UP001646157"/>
    </source>
</evidence>
<evidence type="ECO:0000256" key="7">
    <source>
        <dbReference type="ARBA" id="ARBA00022630"/>
    </source>
</evidence>
<accession>A0ABS2NF27</accession>
<dbReference type="Proteomes" id="UP001646157">
    <property type="component" value="Unassembled WGS sequence"/>
</dbReference>
<keyword evidence="9 11" id="KW-0560">Oxidoreductase</keyword>
<protein>
    <recommendedName>
        <fullName evidence="6 11">Coproporphyrinogen III oxidase</fullName>
        <ecNumber evidence="5 11">1.3.3.15</ecNumber>
    </recommendedName>
</protein>